<protein>
    <recommendedName>
        <fullName evidence="3">BTB domain-containing protein</fullName>
    </recommendedName>
</protein>
<evidence type="ECO:0000313" key="4">
    <source>
        <dbReference type="EMBL" id="KAK3106667.1"/>
    </source>
</evidence>
<evidence type="ECO:0000313" key="5">
    <source>
        <dbReference type="Proteomes" id="UP001186944"/>
    </source>
</evidence>
<dbReference type="Gene3D" id="2.60.120.820">
    <property type="entry name" value="PHR domain"/>
    <property type="match status" value="1"/>
</dbReference>
<dbReference type="SMART" id="SM00225">
    <property type="entry name" value="BTB"/>
    <property type="match status" value="1"/>
</dbReference>
<dbReference type="Gene3D" id="1.25.40.420">
    <property type="match status" value="1"/>
</dbReference>
<dbReference type="SUPFAM" id="SSF54695">
    <property type="entry name" value="POZ domain"/>
    <property type="match status" value="1"/>
</dbReference>
<comment type="subcellular location">
    <subcellularLocation>
        <location evidence="1">Cytoplasm</location>
    </subcellularLocation>
</comment>
<sequence length="427" mass="48755">MASSDVEHWQCDKTLPQCMTHMLENEIMCDVTFLLGEQRLEVHAHKYMLASRSPVFHAMLDGPMAERGKIEIPDIENGVFDVFLRYVYTDNVSVTVDNVLKVMYVSKKYCVDLLTKQCKDFVKKNITNESACVLMDSASMLQEEEIYKLCLEKIKENAESCIRSPGFTTLGKETLKLITESDSLVIKEEVLYEQVMKWCDAECRRQQMEITWENKRNLLGEVLFNIRFPLMDSKFFAKEISEIELLTDKEKVAIMHYHLLETPSKCSVFNHKERSSEKMQKVIRFSTLGSGWGYSGQVDAIGFKTSHDSRLFGILLYGSTSTSCNYTVKITVTDSDGCIHNTTETEIVSDSEIEMHEIKFETPVYIQAYKSFRVELLMTGSQSRSGLNGESRVSYANGLKEVTFFNSYPSPNCTDVFDGQIPGLLLM</sequence>
<dbReference type="EMBL" id="VSWD01000003">
    <property type="protein sequence ID" value="KAK3106667.1"/>
    <property type="molecule type" value="Genomic_DNA"/>
</dbReference>
<evidence type="ECO:0000256" key="2">
    <source>
        <dbReference type="ARBA" id="ARBA00022490"/>
    </source>
</evidence>
<organism evidence="4 5">
    <name type="scientific">Pinctada imbricata</name>
    <name type="common">Atlantic pearl-oyster</name>
    <name type="synonym">Pinctada martensii</name>
    <dbReference type="NCBI Taxonomy" id="66713"/>
    <lineage>
        <taxon>Eukaryota</taxon>
        <taxon>Metazoa</taxon>
        <taxon>Spiralia</taxon>
        <taxon>Lophotrochozoa</taxon>
        <taxon>Mollusca</taxon>
        <taxon>Bivalvia</taxon>
        <taxon>Autobranchia</taxon>
        <taxon>Pteriomorphia</taxon>
        <taxon>Pterioida</taxon>
        <taxon>Pterioidea</taxon>
        <taxon>Pteriidae</taxon>
        <taxon>Pinctada</taxon>
    </lineage>
</organism>
<dbReference type="Pfam" id="PF07707">
    <property type="entry name" value="BACK"/>
    <property type="match status" value="1"/>
</dbReference>
<dbReference type="Gene3D" id="3.30.710.10">
    <property type="entry name" value="Potassium Channel Kv1.1, Chain A"/>
    <property type="match status" value="1"/>
</dbReference>
<dbReference type="GO" id="GO:0022008">
    <property type="term" value="P:neurogenesis"/>
    <property type="evidence" value="ECO:0007669"/>
    <property type="project" value="TreeGrafter"/>
</dbReference>
<dbReference type="AlphaFoldDB" id="A0AA88YR99"/>
<gene>
    <name evidence="4" type="ORF">FSP39_024838</name>
</gene>
<dbReference type="InterPro" id="IPR011333">
    <property type="entry name" value="SKP1/BTB/POZ_sf"/>
</dbReference>
<reference evidence="4" key="1">
    <citation type="submission" date="2019-08" db="EMBL/GenBank/DDBJ databases">
        <title>The improved chromosome-level genome for the pearl oyster Pinctada fucata martensii using PacBio sequencing and Hi-C.</title>
        <authorList>
            <person name="Zheng Z."/>
        </authorList>
    </citation>
    <scope>NUCLEOTIDE SEQUENCE</scope>
    <source>
        <strain evidence="4">ZZ-2019</strain>
        <tissue evidence="4">Adductor muscle</tissue>
    </source>
</reference>
<dbReference type="PROSITE" id="PS50097">
    <property type="entry name" value="BTB"/>
    <property type="match status" value="1"/>
</dbReference>
<dbReference type="Pfam" id="PF00651">
    <property type="entry name" value="BTB"/>
    <property type="match status" value="1"/>
</dbReference>
<dbReference type="PANTHER" id="PTHR45774:SF3">
    <property type="entry name" value="BTB (POZ) DOMAIN-CONTAINING 2B-RELATED"/>
    <property type="match status" value="1"/>
</dbReference>
<dbReference type="InterPro" id="IPR000210">
    <property type="entry name" value="BTB/POZ_dom"/>
</dbReference>
<dbReference type="InterPro" id="IPR011705">
    <property type="entry name" value="BACK"/>
</dbReference>
<dbReference type="InterPro" id="IPR012983">
    <property type="entry name" value="PHR"/>
</dbReference>
<dbReference type="SMART" id="SM00875">
    <property type="entry name" value="BACK"/>
    <property type="match status" value="1"/>
</dbReference>
<dbReference type="Pfam" id="PF08005">
    <property type="entry name" value="PHR"/>
    <property type="match status" value="1"/>
</dbReference>
<dbReference type="InterPro" id="IPR038648">
    <property type="entry name" value="PHR_sf"/>
</dbReference>
<name>A0AA88YR99_PINIB</name>
<comment type="caution">
    <text evidence="4">The sequence shown here is derived from an EMBL/GenBank/DDBJ whole genome shotgun (WGS) entry which is preliminary data.</text>
</comment>
<evidence type="ECO:0000259" key="3">
    <source>
        <dbReference type="PROSITE" id="PS50097"/>
    </source>
</evidence>
<dbReference type="GO" id="GO:0005829">
    <property type="term" value="C:cytosol"/>
    <property type="evidence" value="ECO:0007669"/>
    <property type="project" value="TreeGrafter"/>
</dbReference>
<accession>A0AA88YR99</accession>
<keyword evidence="2" id="KW-0963">Cytoplasm</keyword>
<feature type="domain" description="BTB" evidence="3">
    <location>
        <begin position="29"/>
        <end position="96"/>
    </location>
</feature>
<proteinExistence type="predicted"/>
<keyword evidence="5" id="KW-1185">Reference proteome</keyword>
<dbReference type="Proteomes" id="UP001186944">
    <property type="component" value="Unassembled WGS sequence"/>
</dbReference>
<evidence type="ECO:0000256" key="1">
    <source>
        <dbReference type="ARBA" id="ARBA00004496"/>
    </source>
</evidence>
<dbReference type="PANTHER" id="PTHR45774">
    <property type="entry name" value="BTB/POZ DOMAIN-CONTAINING"/>
    <property type="match status" value="1"/>
</dbReference>